<keyword evidence="1" id="KW-0732">Signal</keyword>
<feature type="signal peptide" evidence="1">
    <location>
        <begin position="1"/>
        <end position="24"/>
    </location>
</feature>
<dbReference type="AlphaFoldDB" id="A0A6B0U9P4"/>
<reference evidence="2" key="1">
    <citation type="submission" date="2019-12" db="EMBL/GenBank/DDBJ databases">
        <title>An insight into the sialome of adult female Ixodes ricinus ticks feeding for 6 days.</title>
        <authorList>
            <person name="Perner J."/>
            <person name="Ribeiro J.M.C."/>
        </authorList>
    </citation>
    <scope>NUCLEOTIDE SEQUENCE</scope>
    <source>
        <strain evidence="2">Semi-engorged</strain>
        <tissue evidence="2">Salivary glands</tissue>
    </source>
</reference>
<dbReference type="EMBL" id="GIFC01002753">
    <property type="protein sequence ID" value="MXU84836.1"/>
    <property type="molecule type" value="Transcribed_RNA"/>
</dbReference>
<protein>
    <submittedName>
        <fullName evidence="2">Putative secreted protein</fullName>
    </submittedName>
</protein>
<proteinExistence type="predicted"/>
<feature type="chain" id="PRO_5025393690" evidence="1">
    <location>
        <begin position="25"/>
        <end position="83"/>
    </location>
</feature>
<sequence length="83" mass="9566">MLLLLTFQFICAAVFFCNFGSSPALRRICCKHICRCAREKRARATHGRKMTQKWVRHFGRGLRALFLKSTLVREVLVNSPEAP</sequence>
<evidence type="ECO:0000256" key="1">
    <source>
        <dbReference type="SAM" id="SignalP"/>
    </source>
</evidence>
<evidence type="ECO:0000313" key="2">
    <source>
        <dbReference type="EMBL" id="MXU84836.1"/>
    </source>
</evidence>
<accession>A0A6B0U9P4</accession>
<name>A0A6B0U9P4_IXORI</name>
<organism evidence="2">
    <name type="scientific">Ixodes ricinus</name>
    <name type="common">Common tick</name>
    <name type="synonym">Acarus ricinus</name>
    <dbReference type="NCBI Taxonomy" id="34613"/>
    <lineage>
        <taxon>Eukaryota</taxon>
        <taxon>Metazoa</taxon>
        <taxon>Ecdysozoa</taxon>
        <taxon>Arthropoda</taxon>
        <taxon>Chelicerata</taxon>
        <taxon>Arachnida</taxon>
        <taxon>Acari</taxon>
        <taxon>Parasitiformes</taxon>
        <taxon>Ixodida</taxon>
        <taxon>Ixodoidea</taxon>
        <taxon>Ixodidae</taxon>
        <taxon>Ixodinae</taxon>
        <taxon>Ixodes</taxon>
    </lineage>
</organism>